<feature type="domain" description="Glycosyltransferase 2-like" evidence="1">
    <location>
        <begin position="6"/>
        <end position="132"/>
    </location>
</feature>
<protein>
    <submittedName>
        <fullName evidence="2">Glycosyltransferase family 2 protein</fullName>
    </submittedName>
</protein>
<dbReference type="PANTHER" id="PTHR43685">
    <property type="entry name" value="GLYCOSYLTRANSFERASE"/>
    <property type="match status" value="1"/>
</dbReference>
<evidence type="ECO:0000313" key="2">
    <source>
        <dbReference type="EMBL" id="NJX15037.1"/>
    </source>
</evidence>
<dbReference type="PANTHER" id="PTHR43685:SF2">
    <property type="entry name" value="GLYCOSYLTRANSFERASE 2-LIKE DOMAIN-CONTAINING PROTEIN"/>
    <property type="match status" value="1"/>
</dbReference>
<dbReference type="CDD" id="cd00761">
    <property type="entry name" value="Glyco_tranf_GTA_type"/>
    <property type="match status" value="1"/>
</dbReference>
<dbReference type="Gene3D" id="3.90.550.10">
    <property type="entry name" value="Spore Coat Polysaccharide Biosynthesis Protein SpsA, Chain A"/>
    <property type="match status" value="1"/>
</dbReference>
<comment type="caution">
    <text evidence="2">The sequence shown here is derived from an EMBL/GenBank/DDBJ whole genome shotgun (WGS) entry which is preliminary data.</text>
</comment>
<dbReference type="SUPFAM" id="SSF53448">
    <property type="entry name" value="Nucleotide-diphospho-sugar transferases"/>
    <property type="match status" value="1"/>
</dbReference>
<evidence type="ECO:0000313" key="3">
    <source>
        <dbReference type="Proteomes" id="UP000760545"/>
    </source>
</evidence>
<evidence type="ECO:0000259" key="1">
    <source>
        <dbReference type="Pfam" id="PF00535"/>
    </source>
</evidence>
<dbReference type="InterPro" id="IPR050834">
    <property type="entry name" value="Glycosyltransf_2"/>
</dbReference>
<accession>A0ABX1DCI9</accession>
<dbReference type="InterPro" id="IPR001173">
    <property type="entry name" value="Glyco_trans_2-like"/>
</dbReference>
<dbReference type="RefSeq" id="WP_167917276.1">
    <property type="nucleotide sequence ID" value="NZ_JAAVJS010000006.1"/>
</dbReference>
<name>A0ABX1DCI9_9FLAO</name>
<dbReference type="InterPro" id="IPR029044">
    <property type="entry name" value="Nucleotide-diphossugar_trans"/>
</dbReference>
<dbReference type="Pfam" id="PF00535">
    <property type="entry name" value="Glycos_transf_2"/>
    <property type="match status" value="1"/>
</dbReference>
<proteinExistence type="predicted"/>
<reference evidence="2 3" key="1">
    <citation type="submission" date="2020-03" db="EMBL/GenBank/DDBJ databases">
        <title>Tamlana sp. nov, isolated from XXX.</title>
        <authorList>
            <person name="Cao W.R."/>
        </authorList>
    </citation>
    <scope>NUCLEOTIDE SEQUENCE [LARGE SCALE GENOMIC DNA]</scope>
    <source>
        <strain evidence="2 3">HST1-43</strain>
    </source>
</reference>
<dbReference type="EMBL" id="JAAVJS010000006">
    <property type="protein sequence ID" value="NJX15037.1"/>
    <property type="molecule type" value="Genomic_DNA"/>
</dbReference>
<sequence>MNKLVSIIVPCYNQAHFLDEALQSVLNQTYTNWECIIVNDGSPDDTKNVAEKWCEKDNRFKYLEKENGGLSSARNAGIKISEGEYILPLDADDIIDKSYLEKLVPELNRDTSLAIVSCYSKFFIKNTENIVKELKPKGSTYHFLLYVNQLVATSLFRKSCWEEVGGYDENMKTGFEDWEFWLAITKKGWTYKIIEEFLFFYRKAKKSMLVDTINNYFEDNKEYIFRKHKELYIEDFDNCMKVLFYHIKTHRTSEMKIKNSLAYKLSKLITKPFNFLKKP</sequence>
<keyword evidence="3" id="KW-1185">Reference proteome</keyword>
<gene>
    <name evidence="2" type="ORF">HC176_05995</name>
</gene>
<dbReference type="Proteomes" id="UP000760545">
    <property type="component" value="Unassembled WGS sequence"/>
</dbReference>
<organism evidence="2 3">
    <name type="scientific">Tamlana crocina</name>
    <dbReference type="NCBI Taxonomy" id="393006"/>
    <lineage>
        <taxon>Bacteria</taxon>
        <taxon>Pseudomonadati</taxon>
        <taxon>Bacteroidota</taxon>
        <taxon>Flavobacteriia</taxon>
        <taxon>Flavobacteriales</taxon>
        <taxon>Flavobacteriaceae</taxon>
        <taxon>Tamlana</taxon>
    </lineage>
</organism>